<comment type="caution">
    <text evidence="20">The sequence shown here is derived from an EMBL/GenBank/DDBJ whole genome shotgun (WGS) entry which is preliminary data.</text>
</comment>
<keyword evidence="21" id="KW-1185">Reference proteome</keyword>
<name>A0A540VI23_9CHLR</name>
<evidence type="ECO:0000256" key="10">
    <source>
        <dbReference type="ARBA" id="ARBA00022842"/>
    </source>
</evidence>
<dbReference type="InterPro" id="IPR004809">
    <property type="entry name" value="Gln_synth_I"/>
</dbReference>
<dbReference type="EMBL" id="VIGC01000008">
    <property type="protein sequence ID" value="TQE96409.1"/>
    <property type="molecule type" value="Genomic_DNA"/>
</dbReference>
<dbReference type="Pfam" id="PF00120">
    <property type="entry name" value="Gln-synt_C"/>
    <property type="match status" value="1"/>
</dbReference>
<dbReference type="FunCoup" id="A0A540VI23">
    <property type="interactions" value="423"/>
</dbReference>
<dbReference type="PANTHER" id="PTHR43785">
    <property type="entry name" value="GAMMA-GLUTAMYLPUTRESCINE SYNTHETASE"/>
    <property type="match status" value="1"/>
</dbReference>
<evidence type="ECO:0000256" key="6">
    <source>
        <dbReference type="ARBA" id="ARBA00022598"/>
    </source>
</evidence>
<reference evidence="20 21" key="1">
    <citation type="submission" date="2019-06" db="EMBL/GenBank/DDBJ databases">
        <title>Genome sequence of Litorilinea aerophila BAA-2444.</title>
        <authorList>
            <person name="Maclea K.S."/>
            <person name="Maurais E.G."/>
            <person name="Iannazzi L.C."/>
        </authorList>
    </citation>
    <scope>NUCLEOTIDE SEQUENCE [LARGE SCALE GENOMIC DNA]</scope>
    <source>
        <strain evidence="20 21">ATCC BAA-2444</strain>
    </source>
</reference>
<evidence type="ECO:0000259" key="19">
    <source>
        <dbReference type="PROSITE" id="PS51987"/>
    </source>
</evidence>
<comment type="catalytic activity">
    <reaction evidence="11 17">
        <text>L-glutamate + NH4(+) + ATP = L-glutamine + ADP + phosphate + H(+)</text>
        <dbReference type="Rhea" id="RHEA:16169"/>
        <dbReference type="ChEBI" id="CHEBI:15378"/>
        <dbReference type="ChEBI" id="CHEBI:28938"/>
        <dbReference type="ChEBI" id="CHEBI:29985"/>
        <dbReference type="ChEBI" id="CHEBI:30616"/>
        <dbReference type="ChEBI" id="CHEBI:43474"/>
        <dbReference type="ChEBI" id="CHEBI:58359"/>
        <dbReference type="ChEBI" id="CHEBI:456216"/>
        <dbReference type="EC" id="6.3.1.2"/>
    </reaction>
</comment>
<evidence type="ECO:0000256" key="12">
    <source>
        <dbReference type="PIRSR" id="PIRSR604809-1"/>
    </source>
</evidence>
<evidence type="ECO:0000256" key="9">
    <source>
        <dbReference type="ARBA" id="ARBA00022840"/>
    </source>
</evidence>
<dbReference type="InterPro" id="IPR027302">
    <property type="entry name" value="Gln_synth_N_conserv_site"/>
</dbReference>
<sequence>MNLEYTSEQLQRVDDIIKRNDIRFIRLQFSDIIGIAKHVTIPVGHWDTAVSHGIWFDGSSVEGFARIAESDMYLKPDLDTFAVIPWEMDLSTARVICDVYTPDGDPFPGDPRFVLKRQLRRAAEMGLDYQVGPELEFFLFERHANGDILPLKPHDRASYFDVSTDLAHSVRRQMVDALQSMGITVESSHHEVAVGQSEIDFRYGPALITADHTMTFRTTLKAIAQKNNLHCTFMPKPIAGIAGSGMHVHQSLWWIDKQDTAMYDPDNEYGLSETALQFIAGQLLHARAMSPILAPLVNSYKRLVPGFEAPIYISWGRTNRSALIRIPRVSRGRYRSVRTELRCPDPSANPYLAFAVMLAAGLDGIEKRLMPPPPAEEDLFHVDGARAGLETLPGDLGEALDELSKDEVIQNALGQHVYERYMEAKRLEWDEYRVYVTRWELERYLTIY</sequence>
<feature type="domain" description="GS catalytic" evidence="19">
    <location>
        <begin position="111"/>
        <end position="448"/>
    </location>
</feature>
<evidence type="ECO:0000256" key="1">
    <source>
        <dbReference type="ARBA" id="ARBA00004496"/>
    </source>
</evidence>
<feature type="domain" description="GS beta-grasp" evidence="18">
    <location>
        <begin position="20"/>
        <end position="104"/>
    </location>
</feature>
<dbReference type="InterPro" id="IPR008146">
    <property type="entry name" value="Gln_synth_cat_dom"/>
</dbReference>
<dbReference type="PANTHER" id="PTHR43785:SF12">
    <property type="entry name" value="TYPE-1 GLUTAMINE SYNTHETASE 2"/>
    <property type="match status" value="1"/>
</dbReference>
<dbReference type="PROSITE" id="PS51986">
    <property type="entry name" value="GS_BETA_GRASP"/>
    <property type="match status" value="1"/>
</dbReference>
<evidence type="ECO:0000256" key="16">
    <source>
        <dbReference type="RuleBase" id="RU000384"/>
    </source>
</evidence>
<dbReference type="NCBIfam" id="TIGR00653">
    <property type="entry name" value="GlnA"/>
    <property type="match status" value="1"/>
</dbReference>
<dbReference type="InterPro" id="IPR008147">
    <property type="entry name" value="Gln_synt_N"/>
</dbReference>
<feature type="binding site" evidence="14">
    <location>
        <position position="340"/>
    </location>
    <ligand>
        <name>Mg(2+)</name>
        <dbReference type="ChEBI" id="CHEBI:18420"/>
        <label>1</label>
    </ligand>
</feature>
<dbReference type="SUPFAM" id="SSF54368">
    <property type="entry name" value="Glutamine synthetase, N-terminal domain"/>
    <property type="match status" value="1"/>
</dbReference>
<dbReference type="InterPro" id="IPR027303">
    <property type="entry name" value="Gln_synth_gly_rich_site"/>
</dbReference>
<dbReference type="OrthoDB" id="9807095at2"/>
<evidence type="ECO:0000256" key="3">
    <source>
        <dbReference type="ARBA" id="ARBA00012937"/>
    </source>
</evidence>
<organism evidence="20 21">
    <name type="scientific">Litorilinea aerophila</name>
    <dbReference type="NCBI Taxonomy" id="1204385"/>
    <lineage>
        <taxon>Bacteria</taxon>
        <taxon>Bacillati</taxon>
        <taxon>Chloroflexota</taxon>
        <taxon>Caldilineae</taxon>
        <taxon>Caldilineales</taxon>
        <taxon>Caldilineaceae</taxon>
        <taxon>Litorilinea</taxon>
    </lineage>
</organism>
<proteinExistence type="inferred from homology"/>
<feature type="binding site" evidence="13">
    <location>
        <begin position="249"/>
        <end position="251"/>
    </location>
    <ligand>
        <name>ATP</name>
        <dbReference type="ChEBI" id="CHEBI:30616"/>
    </ligand>
</feature>
<dbReference type="SMART" id="SM01230">
    <property type="entry name" value="Gln-synt_C"/>
    <property type="match status" value="1"/>
</dbReference>
<dbReference type="SUPFAM" id="SSF55931">
    <property type="entry name" value="Glutamine synthetase/guanido kinase"/>
    <property type="match status" value="1"/>
</dbReference>
<dbReference type="PROSITE" id="PS00180">
    <property type="entry name" value="GLNA_1"/>
    <property type="match status" value="1"/>
</dbReference>
<evidence type="ECO:0000313" key="21">
    <source>
        <dbReference type="Proteomes" id="UP000317371"/>
    </source>
</evidence>
<feature type="binding site" evidence="12">
    <location>
        <position position="320"/>
    </location>
    <ligand>
        <name>L-glutamate</name>
        <dbReference type="ChEBI" id="CHEBI:29985"/>
    </ligand>
</feature>
<evidence type="ECO:0000313" key="20">
    <source>
        <dbReference type="EMBL" id="TQE96409.1"/>
    </source>
</evidence>
<comment type="similarity">
    <text evidence="2 15 16">Belongs to the glutamine synthetase family.</text>
</comment>
<keyword evidence="8 13" id="KW-0547">Nucleotide-binding</keyword>
<feature type="binding site" evidence="13">
    <location>
        <position position="320"/>
    </location>
    <ligand>
        <name>ATP</name>
        <dbReference type="ChEBI" id="CHEBI:30616"/>
    </ligand>
</feature>
<comment type="cofactor">
    <cofactor evidence="14">
        <name>Mg(2+)</name>
        <dbReference type="ChEBI" id="CHEBI:18420"/>
    </cofactor>
    <text evidence="14">Binds 2 Mg(2+) ions per subunit.</text>
</comment>
<dbReference type="InParanoid" id="A0A540VI23"/>
<dbReference type="GO" id="GO:0046872">
    <property type="term" value="F:metal ion binding"/>
    <property type="evidence" value="ECO:0007669"/>
    <property type="project" value="UniProtKB-KW"/>
</dbReference>
<keyword evidence="5" id="KW-0963">Cytoplasm</keyword>
<dbReference type="AlphaFoldDB" id="A0A540VI23"/>
<evidence type="ECO:0000256" key="8">
    <source>
        <dbReference type="ARBA" id="ARBA00022741"/>
    </source>
</evidence>
<keyword evidence="10 14" id="KW-0460">Magnesium</keyword>
<evidence type="ECO:0000256" key="11">
    <source>
        <dbReference type="ARBA" id="ARBA00049436"/>
    </source>
</evidence>
<dbReference type="Gene3D" id="3.10.20.70">
    <property type="entry name" value="Glutamine synthetase, N-terminal domain"/>
    <property type="match status" value="1"/>
</dbReference>
<feature type="binding site" evidence="14">
    <location>
        <position position="198"/>
    </location>
    <ligand>
        <name>Mg(2+)</name>
        <dbReference type="ChEBI" id="CHEBI:18420"/>
        <label>1</label>
    </ligand>
</feature>
<dbReference type="GO" id="GO:0006542">
    <property type="term" value="P:glutamine biosynthetic process"/>
    <property type="evidence" value="ECO:0007669"/>
    <property type="project" value="InterPro"/>
</dbReference>
<evidence type="ECO:0000259" key="18">
    <source>
        <dbReference type="PROSITE" id="PS51986"/>
    </source>
</evidence>
<dbReference type="RefSeq" id="WP_141609554.1">
    <property type="nucleotide sequence ID" value="NZ_VIGC02000008.1"/>
</dbReference>
<dbReference type="InterPro" id="IPR036651">
    <property type="entry name" value="Gln_synt_N_sf"/>
</dbReference>
<dbReference type="Gene3D" id="3.30.590.10">
    <property type="entry name" value="Glutamine synthetase/guanido kinase, catalytic domain"/>
    <property type="match status" value="1"/>
</dbReference>
<evidence type="ECO:0000256" key="17">
    <source>
        <dbReference type="RuleBase" id="RU004356"/>
    </source>
</evidence>
<dbReference type="InterPro" id="IPR014746">
    <property type="entry name" value="Gln_synth/guanido_kin_cat_dom"/>
</dbReference>
<evidence type="ECO:0000256" key="13">
    <source>
        <dbReference type="PIRSR" id="PIRSR604809-2"/>
    </source>
</evidence>
<dbReference type="GO" id="GO:0005524">
    <property type="term" value="F:ATP binding"/>
    <property type="evidence" value="ECO:0007669"/>
    <property type="project" value="UniProtKB-KW"/>
</dbReference>
<evidence type="ECO:0000256" key="7">
    <source>
        <dbReference type="ARBA" id="ARBA00022723"/>
    </source>
</evidence>
<feature type="binding site" evidence="14">
    <location>
        <position position="136"/>
    </location>
    <ligand>
        <name>Mg(2+)</name>
        <dbReference type="ChEBI" id="CHEBI:18420"/>
        <label>1</label>
    </ligand>
</feature>
<feature type="binding site" evidence="14">
    <location>
        <position position="247"/>
    </location>
    <ligand>
        <name>Mg(2+)</name>
        <dbReference type="ChEBI" id="CHEBI:18420"/>
        <label>1</label>
    </ligand>
</feature>
<feature type="binding site" evidence="12">
    <location>
        <position position="342"/>
    </location>
    <ligand>
        <name>L-glutamate</name>
        <dbReference type="ChEBI" id="CHEBI:29985"/>
    </ligand>
</feature>
<feature type="binding site" evidence="14">
    <location>
        <position position="191"/>
    </location>
    <ligand>
        <name>Mg(2+)</name>
        <dbReference type="ChEBI" id="CHEBI:18420"/>
        <label>1</label>
    </ligand>
</feature>
<evidence type="ECO:0000256" key="14">
    <source>
        <dbReference type="PIRSR" id="PIRSR604809-3"/>
    </source>
</evidence>
<dbReference type="PROSITE" id="PS00181">
    <property type="entry name" value="GLNA_ATP"/>
    <property type="match status" value="1"/>
</dbReference>
<evidence type="ECO:0000256" key="4">
    <source>
        <dbReference type="ARBA" id="ARBA00021364"/>
    </source>
</evidence>
<gene>
    <name evidence="20" type="primary">glnA</name>
    <name evidence="20" type="ORF">FKZ61_07935</name>
</gene>
<protein>
    <recommendedName>
        <fullName evidence="4 17">Glutamine synthetase</fullName>
        <ecNumber evidence="3 17">6.3.1.2</ecNumber>
    </recommendedName>
</protein>
<feature type="binding site" evidence="13">
    <location>
        <begin position="201"/>
        <end position="203"/>
    </location>
    <ligand>
        <name>ATP</name>
        <dbReference type="ChEBI" id="CHEBI:30616"/>
    </ligand>
</feature>
<keyword evidence="7 14" id="KW-0479">Metal-binding</keyword>
<dbReference type="PROSITE" id="PS51987">
    <property type="entry name" value="GS_CATALYTIC"/>
    <property type="match status" value="1"/>
</dbReference>
<comment type="subcellular location">
    <subcellularLocation>
        <location evidence="1">Cytoplasm</location>
    </subcellularLocation>
</comment>
<dbReference type="Pfam" id="PF03951">
    <property type="entry name" value="Gln-synt_N"/>
    <property type="match status" value="1"/>
</dbReference>
<dbReference type="Proteomes" id="UP000317371">
    <property type="component" value="Unassembled WGS sequence"/>
</dbReference>
<feature type="binding site" evidence="13">
    <location>
        <position position="186"/>
    </location>
    <ligand>
        <name>ATP</name>
        <dbReference type="ChEBI" id="CHEBI:30616"/>
    </ligand>
</feature>
<accession>A0A540VI23</accession>
<keyword evidence="9 13" id="KW-0067">ATP-binding</keyword>
<dbReference type="GO" id="GO:0005737">
    <property type="term" value="C:cytoplasm"/>
    <property type="evidence" value="ECO:0007669"/>
    <property type="project" value="UniProtKB-SubCell"/>
</dbReference>
<dbReference type="EC" id="6.3.1.2" evidence="3 17"/>
<evidence type="ECO:0000256" key="5">
    <source>
        <dbReference type="ARBA" id="ARBA00022490"/>
    </source>
</evidence>
<keyword evidence="6 17" id="KW-0436">Ligase</keyword>
<dbReference type="GO" id="GO:0004356">
    <property type="term" value="F:glutamine synthetase activity"/>
    <property type="evidence" value="ECO:0007669"/>
    <property type="project" value="UniProtKB-EC"/>
</dbReference>
<feature type="binding site" evidence="12">
    <location>
        <position position="308"/>
    </location>
    <ligand>
        <name>L-glutamate</name>
        <dbReference type="ChEBI" id="CHEBI:29985"/>
    </ligand>
</feature>
<evidence type="ECO:0000256" key="15">
    <source>
        <dbReference type="PROSITE-ProRule" id="PRU01330"/>
    </source>
</evidence>
<feature type="binding site" evidence="14">
    <location>
        <position position="134"/>
    </location>
    <ligand>
        <name>Mg(2+)</name>
        <dbReference type="ChEBI" id="CHEBI:18420"/>
        <label>1</label>
    </ligand>
</feature>
<evidence type="ECO:0000256" key="2">
    <source>
        <dbReference type="ARBA" id="ARBA00009897"/>
    </source>
</evidence>
<feature type="binding site" evidence="12">
    <location>
        <position position="302"/>
    </location>
    <ligand>
        <name>L-glutamate</name>
        <dbReference type="ChEBI" id="CHEBI:29985"/>
    </ligand>
</feature>